<feature type="transmembrane region" description="Helical" evidence="7">
    <location>
        <begin position="12"/>
        <end position="29"/>
    </location>
</feature>
<name>A0A1I6PVB1_9BACL</name>
<dbReference type="InterPro" id="IPR036881">
    <property type="entry name" value="Glyco_hydro_3_C_sf"/>
</dbReference>
<dbReference type="Proteomes" id="UP000198660">
    <property type="component" value="Unassembled WGS sequence"/>
</dbReference>
<sequence length="601" mass="65680">MKIIPAFKRWGWLWVSVLLIVVFGVIYFINFTSGPSSQPKDASQDKMNESSKQKDDWIDKTIDRMTLKEKVGQLFIVGFHNEEQPAYEMNQQAKRLIQQKHVGGIILFDRNISSPQQVGKLDNQLQETARASSSGIPLFISVDQEGGVVARLKKGVTLFPGNMTLGATRDEKLAYQSGKVMGQELRAMGINMNFAPSLDINNRPSNPIIGVRSYGSDPALVTTMGIAQMKGFQAGNVLSAIKHFPGHGNTSTDSHIGLPTVDQPYSRLDQVELVPFKAAIKEGADVIMSAHITFPAIDSTPGLPGTLSKKVLTGLLRERLGYQGVIVTDDMEMGAIVKNFGAADATVRAVKAGADLILISHDLKRQEQSIDAVIDAVHKGTISEKRIDASLRRILNLKAKRFDQNAIVYSPKASIDEINDQIGTSENHQWALQVAQKGSTLLRDKEHVLPLSPKKAHKLLVTSPLETDTMAKALRNKGFETVVRPLTPKMETTGISEVVQQAKGVDAIILGAFQWKGHPDRVQLAQALQETGKPVIVVGMDTPYDLMAMPEVKTYLAMYSFRPVAMEAAAEVITGNIQAKGKLPVSIPDMYPVGTSSLPTK</sequence>
<protein>
    <recommendedName>
        <fullName evidence="3">beta-N-acetylhexosaminidase</fullName>
        <ecNumber evidence="3">3.2.1.52</ecNumber>
    </recommendedName>
</protein>
<evidence type="ECO:0000313" key="11">
    <source>
        <dbReference type="Proteomes" id="UP000198660"/>
    </source>
</evidence>
<dbReference type="Pfam" id="PF00933">
    <property type="entry name" value="Glyco_hydro_3"/>
    <property type="match status" value="1"/>
</dbReference>
<dbReference type="SUPFAM" id="SSF52279">
    <property type="entry name" value="Beta-D-glucan exohydrolase, C-terminal domain"/>
    <property type="match status" value="1"/>
</dbReference>
<dbReference type="GO" id="GO:0004563">
    <property type="term" value="F:beta-N-acetylhexosaminidase activity"/>
    <property type="evidence" value="ECO:0007669"/>
    <property type="project" value="UniProtKB-EC"/>
</dbReference>
<dbReference type="PANTHER" id="PTHR30480:SF13">
    <property type="entry name" value="BETA-HEXOSAMINIDASE"/>
    <property type="match status" value="1"/>
</dbReference>
<evidence type="ECO:0000259" key="8">
    <source>
        <dbReference type="Pfam" id="PF00933"/>
    </source>
</evidence>
<comment type="similarity">
    <text evidence="2">Belongs to the glycosyl hydrolase 3 family.</text>
</comment>
<dbReference type="InterPro" id="IPR001764">
    <property type="entry name" value="Glyco_hydro_3_N"/>
</dbReference>
<dbReference type="PRINTS" id="PR00133">
    <property type="entry name" value="GLHYDRLASE3"/>
</dbReference>
<dbReference type="GO" id="GO:0005975">
    <property type="term" value="P:carbohydrate metabolic process"/>
    <property type="evidence" value="ECO:0007669"/>
    <property type="project" value="InterPro"/>
</dbReference>
<dbReference type="Gene3D" id="3.40.50.1700">
    <property type="entry name" value="Glycoside hydrolase family 3 C-terminal domain"/>
    <property type="match status" value="1"/>
</dbReference>
<keyword evidence="7" id="KW-0812">Transmembrane</keyword>
<keyword evidence="4" id="KW-0378">Hydrolase</keyword>
<evidence type="ECO:0000256" key="5">
    <source>
        <dbReference type="ARBA" id="ARBA00023295"/>
    </source>
</evidence>
<dbReference type="RefSeq" id="WP_091833925.1">
    <property type="nucleotide sequence ID" value="NZ_FPAA01000002.1"/>
</dbReference>
<dbReference type="SUPFAM" id="SSF51445">
    <property type="entry name" value="(Trans)glycosidases"/>
    <property type="match status" value="1"/>
</dbReference>
<reference evidence="11" key="1">
    <citation type="submission" date="2016-10" db="EMBL/GenBank/DDBJ databases">
        <authorList>
            <person name="Varghese N."/>
            <person name="Submissions S."/>
        </authorList>
    </citation>
    <scope>NUCLEOTIDE SEQUENCE [LARGE SCALE GENOMIC DNA]</scope>
    <source>
        <strain evidence="11">DSM 45789</strain>
    </source>
</reference>
<dbReference type="Pfam" id="PF01915">
    <property type="entry name" value="Glyco_hydro_3_C"/>
    <property type="match status" value="1"/>
</dbReference>
<keyword evidence="5" id="KW-0326">Glycosidase</keyword>
<dbReference type="OrthoDB" id="9805821at2"/>
<dbReference type="InterPro" id="IPR036962">
    <property type="entry name" value="Glyco_hydro_3_N_sf"/>
</dbReference>
<dbReference type="EC" id="3.2.1.52" evidence="3"/>
<feature type="domain" description="Glycoside hydrolase family 3 C-terminal" evidence="9">
    <location>
        <begin position="440"/>
        <end position="589"/>
    </location>
</feature>
<dbReference type="NCBIfam" id="NF003740">
    <property type="entry name" value="PRK05337.1"/>
    <property type="match status" value="1"/>
</dbReference>
<dbReference type="InterPro" id="IPR002772">
    <property type="entry name" value="Glyco_hydro_3_C"/>
</dbReference>
<comment type="catalytic activity">
    <reaction evidence="1">
        <text>Hydrolysis of terminal non-reducing N-acetyl-D-hexosamine residues in N-acetyl-beta-D-hexosaminides.</text>
        <dbReference type="EC" id="3.2.1.52"/>
    </reaction>
</comment>
<dbReference type="PANTHER" id="PTHR30480">
    <property type="entry name" value="BETA-HEXOSAMINIDASE-RELATED"/>
    <property type="match status" value="1"/>
</dbReference>
<feature type="compositionally biased region" description="Basic and acidic residues" evidence="6">
    <location>
        <begin position="42"/>
        <end position="55"/>
    </location>
</feature>
<dbReference type="FunFam" id="3.20.20.300:FF:000014">
    <property type="entry name" value="Beta-hexosaminidase, lipoprotein"/>
    <property type="match status" value="1"/>
</dbReference>
<keyword evidence="7" id="KW-0472">Membrane</keyword>
<proteinExistence type="inferred from homology"/>
<evidence type="ECO:0000256" key="4">
    <source>
        <dbReference type="ARBA" id="ARBA00022801"/>
    </source>
</evidence>
<evidence type="ECO:0000256" key="3">
    <source>
        <dbReference type="ARBA" id="ARBA00012663"/>
    </source>
</evidence>
<evidence type="ECO:0000256" key="1">
    <source>
        <dbReference type="ARBA" id="ARBA00001231"/>
    </source>
</evidence>
<dbReference type="GO" id="GO:0009254">
    <property type="term" value="P:peptidoglycan turnover"/>
    <property type="evidence" value="ECO:0007669"/>
    <property type="project" value="TreeGrafter"/>
</dbReference>
<gene>
    <name evidence="10" type="ORF">SAMN05444972_102159</name>
</gene>
<feature type="region of interest" description="Disordered" evidence="6">
    <location>
        <begin position="35"/>
        <end position="55"/>
    </location>
</feature>
<evidence type="ECO:0000259" key="9">
    <source>
        <dbReference type="Pfam" id="PF01915"/>
    </source>
</evidence>
<keyword evidence="7" id="KW-1133">Transmembrane helix</keyword>
<dbReference type="InterPro" id="IPR050226">
    <property type="entry name" value="NagZ_Beta-hexosaminidase"/>
</dbReference>
<dbReference type="Gene3D" id="3.20.20.300">
    <property type="entry name" value="Glycoside hydrolase, family 3, N-terminal domain"/>
    <property type="match status" value="1"/>
</dbReference>
<evidence type="ECO:0000256" key="7">
    <source>
        <dbReference type="SAM" id="Phobius"/>
    </source>
</evidence>
<evidence type="ECO:0000256" key="2">
    <source>
        <dbReference type="ARBA" id="ARBA00005336"/>
    </source>
</evidence>
<evidence type="ECO:0000256" key="6">
    <source>
        <dbReference type="SAM" id="MobiDB-lite"/>
    </source>
</evidence>
<evidence type="ECO:0000313" key="10">
    <source>
        <dbReference type="EMBL" id="SFS44181.1"/>
    </source>
</evidence>
<dbReference type="EMBL" id="FPAA01000002">
    <property type="protein sequence ID" value="SFS44181.1"/>
    <property type="molecule type" value="Genomic_DNA"/>
</dbReference>
<keyword evidence="11" id="KW-1185">Reference proteome</keyword>
<accession>A0A1I6PVB1</accession>
<dbReference type="AlphaFoldDB" id="A0A1I6PVB1"/>
<dbReference type="InterPro" id="IPR017853">
    <property type="entry name" value="GH"/>
</dbReference>
<feature type="domain" description="Glycoside hydrolase family 3 N-terminal" evidence="8">
    <location>
        <begin position="66"/>
        <end position="397"/>
    </location>
</feature>
<organism evidence="10 11">
    <name type="scientific">Marininema halotolerans</name>
    <dbReference type="NCBI Taxonomy" id="1155944"/>
    <lineage>
        <taxon>Bacteria</taxon>
        <taxon>Bacillati</taxon>
        <taxon>Bacillota</taxon>
        <taxon>Bacilli</taxon>
        <taxon>Bacillales</taxon>
        <taxon>Thermoactinomycetaceae</taxon>
        <taxon>Marininema</taxon>
    </lineage>
</organism>